<dbReference type="Proteomes" id="UP000315295">
    <property type="component" value="Unassembled WGS sequence"/>
</dbReference>
<dbReference type="EMBL" id="VIEB01000992">
    <property type="protein sequence ID" value="TQD77015.1"/>
    <property type="molecule type" value="Genomic_DNA"/>
</dbReference>
<proteinExistence type="predicted"/>
<protein>
    <submittedName>
        <fullName evidence="2">Uncharacterized protein</fullName>
    </submittedName>
</protein>
<comment type="caution">
    <text evidence="2">The sequence shown here is derived from an EMBL/GenBank/DDBJ whole genome shotgun (WGS) entry which is preliminary data.</text>
</comment>
<reference evidence="2 3" key="1">
    <citation type="journal article" date="2019" name="G3 (Bethesda)">
        <title>Sequencing of a Wild Apple (Malus baccata) Genome Unravels the Differences Between Cultivated and Wild Apple Species Regarding Disease Resistance and Cold Tolerance.</title>
        <authorList>
            <person name="Chen X."/>
        </authorList>
    </citation>
    <scope>NUCLEOTIDE SEQUENCE [LARGE SCALE GENOMIC DNA]</scope>
    <source>
        <strain evidence="3">cv. Shandingzi</strain>
        <tissue evidence="2">Leaves</tissue>
    </source>
</reference>
<gene>
    <name evidence="2" type="ORF">C1H46_037461</name>
</gene>
<accession>A0A540KS12</accession>
<keyword evidence="3" id="KW-1185">Reference proteome</keyword>
<feature type="compositionally biased region" description="Basic and acidic residues" evidence="1">
    <location>
        <begin position="1"/>
        <end position="21"/>
    </location>
</feature>
<evidence type="ECO:0000313" key="3">
    <source>
        <dbReference type="Proteomes" id="UP000315295"/>
    </source>
</evidence>
<evidence type="ECO:0000313" key="2">
    <source>
        <dbReference type="EMBL" id="TQD77015.1"/>
    </source>
</evidence>
<name>A0A540KS12_MALBA</name>
<sequence length="69" mass="7924">MMTKEKEDNRGDGVWTTHKDGPNLVVPPLVPVTRRFTLEHRDGPTSKETKIISNRRVQRIENSLKIVSN</sequence>
<evidence type="ECO:0000256" key="1">
    <source>
        <dbReference type="SAM" id="MobiDB-lite"/>
    </source>
</evidence>
<dbReference type="AlphaFoldDB" id="A0A540KS12"/>
<feature type="region of interest" description="Disordered" evidence="1">
    <location>
        <begin position="1"/>
        <end position="27"/>
    </location>
</feature>
<organism evidence="2 3">
    <name type="scientific">Malus baccata</name>
    <name type="common">Siberian crab apple</name>
    <name type="synonym">Pyrus baccata</name>
    <dbReference type="NCBI Taxonomy" id="106549"/>
    <lineage>
        <taxon>Eukaryota</taxon>
        <taxon>Viridiplantae</taxon>
        <taxon>Streptophyta</taxon>
        <taxon>Embryophyta</taxon>
        <taxon>Tracheophyta</taxon>
        <taxon>Spermatophyta</taxon>
        <taxon>Magnoliopsida</taxon>
        <taxon>eudicotyledons</taxon>
        <taxon>Gunneridae</taxon>
        <taxon>Pentapetalae</taxon>
        <taxon>rosids</taxon>
        <taxon>fabids</taxon>
        <taxon>Rosales</taxon>
        <taxon>Rosaceae</taxon>
        <taxon>Amygdaloideae</taxon>
        <taxon>Maleae</taxon>
        <taxon>Malus</taxon>
    </lineage>
</organism>